<dbReference type="Gene3D" id="1.10.287.110">
    <property type="entry name" value="DnaJ domain"/>
    <property type="match status" value="1"/>
</dbReference>
<dbReference type="PANTHER" id="PTHR36335">
    <property type="entry name" value="CHAPERONE DNAJ-DOMAIN SUPERFAMILY PROTEIN"/>
    <property type="match status" value="1"/>
</dbReference>
<sequence length="71" mass="8353">MTSYSCYTGNVAKYSYHMISHSICLWHQVRATYKRALLSFHPDRASGSDVRQQVEDEEKFKLVLRMKDKIP</sequence>
<proteinExistence type="predicted"/>
<dbReference type="Proteomes" id="UP000243975">
    <property type="component" value="Unassembled WGS sequence"/>
</dbReference>
<protein>
    <submittedName>
        <fullName evidence="1">DnaJ domain-containing protein</fullName>
    </submittedName>
</protein>
<organism evidence="1 2">
    <name type="scientific">Cynara cardunculus var. scolymus</name>
    <name type="common">Globe artichoke</name>
    <name type="synonym">Cynara scolymus</name>
    <dbReference type="NCBI Taxonomy" id="59895"/>
    <lineage>
        <taxon>Eukaryota</taxon>
        <taxon>Viridiplantae</taxon>
        <taxon>Streptophyta</taxon>
        <taxon>Embryophyta</taxon>
        <taxon>Tracheophyta</taxon>
        <taxon>Spermatophyta</taxon>
        <taxon>Magnoliopsida</taxon>
        <taxon>eudicotyledons</taxon>
        <taxon>Gunneridae</taxon>
        <taxon>Pentapetalae</taxon>
        <taxon>asterids</taxon>
        <taxon>campanulids</taxon>
        <taxon>Asterales</taxon>
        <taxon>Asteraceae</taxon>
        <taxon>Carduoideae</taxon>
        <taxon>Cardueae</taxon>
        <taxon>Carduinae</taxon>
        <taxon>Cynara</taxon>
    </lineage>
</organism>
<reference evidence="1 2" key="1">
    <citation type="journal article" date="2016" name="Sci. Rep.">
        <title>The genome sequence of the outbreeding globe artichoke constructed de novo incorporating a phase-aware low-pass sequencing strategy of F1 progeny.</title>
        <authorList>
            <person name="Scaglione D."/>
            <person name="Reyes-Chin-Wo S."/>
            <person name="Acquadro A."/>
            <person name="Froenicke L."/>
            <person name="Portis E."/>
            <person name="Beitel C."/>
            <person name="Tirone M."/>
            <person name="Mauro R."/>
            <person name="Lo Monaco A."/>
            <person name="Mauromicale G."/>
            <person name="Faccioli P."/>
            <person name="Cattivelli L."/>
            <person name="Rieseberg L."/>
            <person name="Michelmore R."/>
            <person name="Lanteri S."/>
        </authorList>
    </citation>
    <scope>NUCLEOTIDE SEQUENCE [LARGE SCALE GENOMIC DNA]</scope>
    <source>
        <strain evidence="1">2C</strain>
    </source>
</reference>
<dbReference type="Gramene" id="KVH97476">
    <property type="protein sequence ID" value="KVH97476"/>
    <property type="gene ID" value="Ccrd_000448"/>
</dbReference>
<dbReference type="AlphaFoldDB" id="A0A103XV58"/>
<dbReference type="SUPFAM" id="SSF46565">
    <property type="entry name" value="Chaperone J-domain"/>
    <property type="match status" value="1"/>
</dbReference>
<dbReference type="EMBL" id="LEKV01003831">
    <property type="protein sequence ID" value="KVH97476.1"/>
    <property type="molecule type" value="Genomic_DNA"/>
</dbReference>
<accession>A0A103XV58</accession>
<dbReference type="STRING" id="59895.A0A103XV58"/>
<evidence type="ECO:0000313" key="2">
    <source>
        <dbReference type="Proteomes" id="UP000243975"/>
    </source>
</evidence>
<dbReference type="PANTHER" id="PTHR36335:SF1">
    <property type="entry name" value="CHAPERONE DNAJ-DOMAIN SUPERFAMILY PROTEIN"/>
    <property type="match status" value="1"/>
</dbReference>
<name>A0A103XV58_CYNCS</name>
<keyword evidence="2" id="KW-1185">Reference proteome</keyword>
<gene>
    <name evidence="1" type="ORF">Ccrd_000448</name>
</gene>
<comment type="caution">
    <text evidence="1">The sequence shown here is derived from an EMBL/GenBank/DDBJ whole genome shotgun (WGS) entry which is preliminary data.</text>
</comment>
<evidence type="ECO:0000313" key="1">
    <source>
        <dbReference type="EMBL" id="KVH97476.1"/>
    </source>
</evidence>
<dbReference type="InterPro" id="IPR036869">
    <property type="entry name" value="J_dom_sf"/>
</dbReference>